<reference evidence="1 2" key="1">
    <citation type="journal article" date="2016" name="Genome Biol. Evol.">
        <title>Gene Family Evolution Reflects Adaptation to Soil Environmental Stressors in the Genome of the Collembolan Orchesella cincta.</title>
        <authorList>
            <person name="Faddeeva-Vakhrusheva A."/>
            <person name="Derks M.F."/>
            <person name="Anvar S.Y."/>
            <person name="Agamennone V."/>
            <person name="Suring W."/>
            <person name="Smit S."/>
            <person name="van Straalen N.M."/>
            <person name="Roelofs D."/>
        </authorList>
    </citation>
    <scope>NUCLEOTIDE SEQUENCE [LARGE SCALE GENOMIC DNA]</scope>
    <source>
        <tissue evidence="1">Mixed pool</tissue>
    </source>
</reference>
<evidence type="ECO:0000313" key="1">
    <source>
        <dbReference type="EMBL" id="ODN04568.1"/>
    </source>
</evidence>
<evidence type="ECO:0000313" key="2">
    <source>
        <dbReference type="Proteomes" id="UP000094527"/>
    </source>
</evidence>
<dbReference type="Proteomes" id="UP000094527">
    <property type="component" value="Unassembled WGS sequence"/>
</dbReference>
<comment type="caution">
    <text evidence="1">The sequence shown here is derived from an EMBL/GenBank/DDBJ whole genome shotgun (WGS) entry which is preliminary data.</text>
</comment>
<protein>
    <submittedName>
        <fullName evidence="1">Uncharacterized protein</fullName>
    </submittedName>
</protein>
<name>A0A1D2NH18_ORCCI</name>
<keyword evidence="2" id="KW-1185">Reference proteome</keyword>
<organism evidence="1 2">
    <name type="scientific">Orchesella cincta</name>
    <name type="common">Springtail</name>
    <name type="synonym">Podura cincta</name>
    <dbReference type="NCBI Taxonomy" id="48709"/>
    <lineage>
        <taxon>Eukaryota</taxon>
        <taxon>Metazoa</taxon>
        <taxon>Ecdysozoa</taxon>
        <taxon>Arthropoda</taxon>
        <taxon>Hexapoda</taxon>
        <taxon>Collembola</taxon>
        <taxon>Entomobryomorpha</taxon>
        <taxon>Entomobryoidea</taxon>
        <taxon>Orchesellidae</taxon>
        <taxon>Orchesellinae</taxon>
        <taxon>Orchesella</taxon>
    </lineage>
</organism>
<sequence>MYGYSSGWLYKDVFTFIKDERAKKYIFSRQDQLLQPQLFSTKGYNSNGDFSPFPFLKVQNLVFFFPQFTLTRISSSPCLLCLWDKIVWKLKGRIIKEEDVTKRYSLLLSFKVIESVTPSKMTSQKKSHESKILPN</sequence>
<accession>A0A1D2NH18</accession>
<dbReference type="EMBL" id="LJIJ01000041">
    <property type="protein sequence ID" value="ODN04568.1"/>
    <property type="molecule type" value="Genomic_DNA"/>
</dbReference>
<gene>
    <name evidence="1" type="ORF">Ocin01_02122</name>
</gene>
<proteinExistence type="predicted"/>
<dbReference type="AlphaFoldDB" id="A0A1D2NH18"/>